<feature type="transmembrane region" description="Helical" evidence="9">
    <location>
        <begin position="128"/>
        <end position="144"/>
    </location>
</feature>
<comment type="catalytic activity">
    <reaction evidence="8">
        <text>a 1-O-(1Z-alkenyl)-sn-glycero-3-phosphocholine + H2O = a 2,3-saturated aldehyde + sn-glycerol 3-phosphocholine</text>
        <dbReference type="Rhea" id="RHEA:22544"/>
        <dbReference type="ChEBI" id="CHEBI:15377"/>
        <dbReference type="ChEBI" id="CHEBI:16870"/>
        <dbReference type="ChEBI" id="CHEBI:73359"/>
        <dbReference type="ChEBI" id="CHEBI:77287"/>
        <dbReference type="EC" id="3.3.2.2"/>
    </reaction>
</comment>
<feature type="transmembrane region" description="Helical" evidence="9">
    <location>
        <begin position="174"/>
        <end position="191"/>
    </location>
</feature>
<dbReference type="EMBL" id="MU826830">
    <property type="protein sequence ID" value="KAJ7373763.1"/>
    <property type="molecule type" value="Genomic_DNA"/>
</dbReference>
<dbReference type="Proteomes" id="UP001163046">
    <property type="component" value="Unassembled WGS sequence"/>
</dbReference>
<evidence type="ECO:0000256" key="4">
    <source>
        <dbReference type="ARBA" id="ARBA00022989"/>
    </source>
</evidence>
<keyword evidence="4 9" id="KW-1133">Transmembrane helix</keyword>
<evidence type="ECO:0000256" key="2">
    <source>
        <dbReference type="ARBA" id="ARBA00007375"/>
    </source>
</evidence>
<dbReference type="GO" id="GO:0047408">
    <property type="term" value="F:alkenylglycerophosphocholine hydrolase activity"/>
    <property type="evidence" value="ECO:0007669"/>
    <property type="project" value="UniProtKB-EC"/>
</dbReference>
<keyword evidence="5 9" id="KW-0472">Membrane</keyword>
<organism evidence="10 11">
    <name type="scientific">Desmophyllum pertusum</name>
    <dbReference type="NCBI Taxonomy" id="174260"/>
    <lineage>
        <taxon>Eukaryota</taxon>
        <taxon>Metazoa</taxon>
        <taxon>Cnidaria</taxon>
        <taxon>Anthozoa</taxon>
        <taxon>Hexacorallia</taxon>
        <taxon>Scleractinia</taxon>
        <taxon>Caryophylliina</taxon>
        <taxon>Caryophylliidae</taxon>
        <taxon>Desmophyllum</taxon>
    </lineage>
</organism>
<dbReference type="InterPro" id="IPR012506">
    <property type="entry name" value="TMEM86B-like"/>
</dbReference>
<keyword evidence="10" id="KW-0378">Hydrolase</keyword>
<comment type="similarity">
    <text evidence="2">Belongs to the TMEM86 family.</text>
</comment>
<dbReference type="GO" id="GO:0016020">
    <property type="term" value="C:membrane"/>
    <property type="evidence" value="ECO:0007669"/>
    <property type="project" value="UniProtKB-SubCell"/>
</dbReference>
<proteinExistence type="inferred from homology"/>
<feature type="transmembrane region" description="Helical" evidence="9">
    <location>
        <begin position="236"/>
        <end position="254"/>
    </location>
</feature>
<dbReference type="EC" id="3.3.2.2" evidence="6"/>
<comment type="subcellular location">
    <subcellularLocation>
        <location evidence="1">Membrane</location>
        <topology evidence="1">Multi-pass membrane protein</topology>
    </subcellularLocation>
</comment>
<evidence type="ECO:0000256" key="7">
    <source>
        <dbReference type="ARBA" id="ARBA00049458"/>
    </source>
</evidence>
<feature type="transmembrane region" description="Helical" evidence="9">
    <location>
        <begin position="93"/>
        <end position="116"/>
    </location>
</feature>
<name>A0A9W9Z4S8_9CNID</name>
<dbReference type="PANTHER" id="PTHR31885:SF6">
    <property type="entry name" value="GH04784P"/>
    <property type="match status" value="1"/>
</dbReference>
<evidence type="ECO:0000256" key="3">
    <source>
        <dbReference type="ARBA" id="ARBA00022692"/>
    </source>
</evidence>
<feature type="transmembrane region" description="Helical" evidence="9">
    <location>
        <begin position="266"/>
        <end position="286"/>
    </location>
</feature>
<evidence type="ECO:0000313" key="10">
    <source>
        <dbReference type="EMBL" id="KAJ7373763.1"/>
    </source>
</evidence>
<feature type="transmembrane region" description="Helical" evidence="9">
    <location>
        <begin position="197"/>
        <end position="215"/>
    </location>
</feature>
<comment type="catalytic activity">
    <reaction evidence="7">
        <text>a 1-O-(1Z-alkenyl)-sn-glycero-3-phosphoethanolamine + H2O = a 2,3-saturated aldehyde + sn-glycero-3-phosphoethanolamine</text>
        <dbReference type="Rhea" id="RHEA:16905"/>
        <dbReference type="ChEBI" id="CHEBI:15377"/>
        <dbReference type="ChEBI" id="CHEBI:73359"/>
        <dbReference type="ChEBI" id="CHEBI:77288"/>
        <dbReference type="ChEBI" id="CHEBI:143890"/>
        <dbReference type="EC" id="3.3.2.2"/>
    </reaction>
</comment>
<evidence type="ECO:0000256" key="5">
    <source>
        <dbReference type="ARBA" id="ARBA00023136"/>
    </source>
</evidence>
<evidence type="ECO:0000256" key="9">
    <source>
        <dbReference type="SAM" id="Phobius"/>
    </source>
</evidence>
<evidence type="ECO:0000313" key="11">
    <source>
        <dbReference type="Proteomes" id="UP001163046"/>
    </source>
</evidence>
<dbReference type="AlphaFoldDB" id="A0A9W9Z4S8"/>
<evidence type="ECO:0000256" key="6">
    <source>
        <dbReference type="ARBA" id="ARBA00035673"/>
    </source>
</evidence>
<gene>
    <name evidence="10" type="primary">TMEM86A_2</name>
    <name evidence="10" type="ORF">OS493_011372</name>
</gene>
<evidence type="ECO:0000256" key="1">
    <source>
        <dbReference type="ARBA" id="ARBA00004141"/>
    </source>
</evidence>
<evidence type="ECO:0000256" key="8">
    <source>
        <dbReference type="ARBA" id="ARBA00049560"/>
    </source>
</evidence>
<protein>
    <recommendedName>
        <fullName evidence="6">lysoplasmalogenase</fullName>
        <ecNumber evidence="6">3.3.2.2</ecNumber>
    </recommendedName>
</protein>
<dbReference type="OrthoDB" id="2133758at2759"/>
<sequence length="301" mass="33966">MTSEYLVTWRLFAPYICHEWSRMVQLLCLPTGDKSGVMIKNEQNCAVRADDFILQYKLDRAEVVKSVGPKLVPFLKTVCVYFVAWLPETEKPTVFAALLKILPILCLGGFVSLQGISLEKQHNYSRRILLGLIFSGIGDVFLVWKNTYFIHGMAAFGIAHILYIRALGFQPLNWLVGLLCVFPGLLMYYMCYPGLKGILVIAVLIYGFIITGMMWRAITGVQNQIEENGLCRWTRMSACIGAALFYLSDNIIAINKFCFPVPGARALIMTTYYAGQMGIAVSAFNIDEEYNLRMKSSKKIE</sequence>
<comment type="caution">
    <text evidence="10">The sequence shown here is derived from an EMBL/GenBank/DDBJ whole genome shotgun (WGS) entry which is preliminary data.</text>
</comment>
<accession>A0A9W9Z4S8</accession>
<keyword evidence="11" id="KW-1185">Reference proteome</keyword>
<dbReference type="PANTHER" id="PTHR31885">
    <property type="entry name" value="GH04784P"/>
    <property type="match status" value="1"/>
</dbReference>
<feature type="transmembrane region" description="Helical" evidence="9">
    <location>
        <begin position="150"/>
        <end position="167"/>
    </location>
</feature>
<dbReference type="Pfam" id="PF07947">
    <property type="entry name" value="YhhN"/>
    <property type="match status" value="1"/>
</dbReference>
<keyword evidence="3 9" id="KW-0812">Transmembrane</keyword>
<feature type="transmembrane region" description="Helical" evidence="9">
    <location>
        <begin position="67"/>
        <end position="87"/>
    </location>
</feature>
<reference evidence="10" key="1">
    <citation type="submission" date="2023-01" db="EMBL/GenBank/DDBJ databases">
        <title>Genome assembly of the deep-sea coral Lophelia pertusa.</title>
        <authorList>
            <person name="Herrera S."/>
            <person name="Cordes E."/>
        </authorList>
    </citation>
    <scope>NUCLEOTIDE SEQUENCE</scope>
    <source>
        <strain evidence="10">USNM1676648</strain>
        <tissue evidence="10">Polyp</tissue>
    </source>
</reference>